<dbReference type="OrthoDB" id="2635829at2759"/>
<evidence type="ECO:0000256" key="1">
    <source>
        <dbReference type="SAM" id="MobiDB-lite"/>
    </source>
</evidence>
<dbReference type="Gene3D" id="2.60.120.650">
    <property type="entry name" value="Cupin"/>
    <property type="match status" value="1"/>
</dbReference>
<dbReference type="AlphaFoldDB" id="A0A9P6ZFY1"/>
<evidence type="ECO:0008006" key="4">
    <source>
        <dbReference type="Google" id="ProtNLM"/>
    </source>
</evidence>
<sequence>MPRQVKHPELSQLSPKAKDAAYKRKWREEKKSDPTENERLRQLQNEYKRRSRAKLKFQQANVEPPAKRRRVATPDAGPSDSHVPVSNYPSVIAGPSDDAPNTAGRSNTPNSTTVPGPSDVTLDHTPVQAVPSRQFSDVSVTTEPPPLTREVMIELSCIDHNTSPNDAPGLSTRLTPLSDLPDDSMDLATDILGVQVSSFSDTVQWSSGFTTILPCIWKDGKNICQADADTVRYFSQLPESDPKSSTHVVHIHHHNWSSRPEELRDLIAQTLREGKCIVIRGADKPQAAKLDVDYLENRGTSTRVNLTQSTDVEERTRNYTYPQVEGTIEEFIRNLDDLNKIQFILDLPYTGMGIPEHLRLLDHGIVHGWNQTTAEYPIVDPVHPDNFLVNGWALAHHPAVLTNFHHDSDGGVTFVQSVLGKKMWIPAFPQNPNISRTKFLEHSLELTDTPIKPNKIKANWHMEVVTLEEGDMLIQPPGQYHAAFTPTAAFAKGAHCFNYEFLHETELSRHLDARNGKYLTNQLHEHSLDTLHRMVLHLPRASSHTRLFTRPLIALCMMVINPHKYVAAGSSKKKSLPRSTTEPAIAICNAIVKHFWTDMKTAVSVYTNGPNKSRDRFPDFPDLYGSGTFSSNQNTDLTCFEQYL</sequence>
<reference evidence="2" key="1">
    <citation type="journal article" date="2020" name="New Phytol.">
        <title>Comparative genomics reveals dynamic genome evolution in host specialist ectomycorrhizal fungi.</title>
        <authorList>
            <person name="Lofgren L.A."/>
            <person name="Nguyen N.H."/>
            <person name="Vilgalys R."/>
            <person name="Ruytinx J."/>
            <person name="Liao H.L."/>
            <person name="Branco S."/>
            <person name="Kuo A."/>
            <person name="LaButti K."/>
            <person name="Lipzen A."/>
            <person name="Andreopoulos W."/>
            <person name="Pangilinan J."/>
            <person name="Riley R."/>
            <person name="Hundley H."/>
            <person name="Na H."/>
            <person name="Barry K."/>
            <person name="Grigoriev I.V."/>
            <person name="Stajich J.E."/>
            <person name="Kennedy P.G."/>
        </authorList>
    </citation>
    <scope>NUCLEOTIDE SEQUENCE</scope>
    <source>
        <strain evidence="2">DOB743</strain>
    </source>
</reference>
<organism evidence="2 3">
    <name type="scientific">Suillus placidus</name>
    <dbReference type="NCBI Taxonomy" id="48579"/>
    <lineage>
        <taxon>Eukaryota</taxon>
        <taxon>Fungi</taxon>
        <taxon>Dikarya</taxon>
        <taxon>Basidiomycota</taxon>
        <taxon>Agaricomycotina</taxon>
        <taxon>Agaricomycetes</taxon>
        <taxon>Agaricomycetidae</taxon>
        <taxon>Boletales</taxon>
        <taxon>Suillineae</taxon>
        <taxon>Suillaceae</taxon>
        <taxon>Suillus</taxon>
    </lineage>
</organism>
<proteinExistence type="predicted"/>
<dbReference type="SUPFAM" id="SSF51197">
    <property type="entry name" value="Clavaminate synthase-like"/>
    <property type="match status" value="1"/>
</dbReference>
<dbReference type="Proteomes" id="UP000714275">
    <property type="component" value="Unassembled WGS sequence"/>
</dbReference>
<gene>
    <name evidence="2" type="ORF">EV702DRAFT_1051350</name>
</gene>
<protein>
    <recommendedName>
        <fullName evidence="4">JmjC domain-containing protein</fullName>
    </recommendedName>
</protein>
<evidence type="ECO:0000313" key="2">
    <source>
        <dbReference type="EMBL" id="KAG1764484.1"/>
    </source>
</evidence>
<accession>A0A9P6ZFY1</accession>
<keyword evidence="3" id="KW-1185">Reference proteome</keyword>
<feature type="compositionally biased region" description="Polar residues" evidence="1">
    <location>
        <begin position="103"/>
        <end position="115"/>
    </location>
</feature>
<comment type="caution">
    <text evidence="2">The sequence shown here is derived from an EMBL/GenBank/DDBJ whole genome shotgun (WGS) entry which is preliminary data.</text>
</comment>
<dbReference type="EMBL" id="JABBWD010000125">
    <property type="protein sequence ID" value="KAG1764484.1"/>
    <property type="molecule type" value="Genomic_DNA"/>
</dbReference>
<feature type="region of interest" description="Disordered" evidence="1">
    <location>
        <begin position="1"/>
        <end position="119"/>
    </location>
</feature>
<evidence type="ECO:0000313" key="3">
    <source>
        <dbReference type="Proteomes" id="UP000714275"/>
    </source>
</evidence>
<name>A0A9P6ZFY1_9AGAM</name>
<feature type="compositionally biased region" description="Basic and acidic residues" evidence="1">
    <location>
        <begin position="16"/>
        <end position="41"/>
    </location>
</feature>